<dbReference type="OrthoDB" id="5599486at2"/>
<dbReference type="RefSeq" id="WP_125011443.1">
    <property type="nucleotide sequence ID" value="NZ_RQVR01000002.1"/>
</dbReference>
<protein>
    <recommendedName>
        <fullName evidence="3">SdiA-regulated family protein</fullName>
    </recommendedName>
</protein>
<gene>
    <name evidence="1" type="ORF">EG849_02155</name>
</gene>
<organism evidence="1 2">
    <name type="scientific">Flavobacterium macacae</name>
    <dbReference type="NCBI Taxonomy" id="2488993"/>
    <lineage>
        <taxon>Bacteria</taxon>
        <taxon>Pseudomonadati</taxon>
        <taxon>Bacteroidota</taxon>
        <taxon>Flavobacteriia</taxon>
        <taxon>Flavobacteriales</taxon>
        <taxon>Flavobacteriaceae</taxon>
        <taxon>Flavobacterium</taxon>
    </lineage>
</organism>
<accession>A0A3P3WEW9</accession>
<name>A0A3P3WEW9_9FLAO</name>
<proteinExistence type="predicted"/>
<evidence type="ECO:0008006" key="3">
    <source>
        <dbReference type="Google" id="ProtNLM"/>
    </source>
</evidence>
<evidence type="ECO:0000313" key="1">
    <source>
        <dbReference type="EMBL" id="RRJ93662.1"/>
    </source>
</evidence>
<evidence type="ECO:0000313" key="2">
    <source>
        <dbReference type="Proteomes" id="UP000271937"/>
    </source>
</evidence>
<dbReference type="AlphaFoldDB" id="A0A3P3WEW9"/>
<dbReference type="PROSITE" id="PS51257">
    <property type="entry name" value="PROKAR_LIPOPROTEIN"/>
    <property type="match status" value="1"/>
</dbReference>
<keyword evidence="2" id="KW-1185">Reference proteome</keyword>
<dbReference type="SUPFAM" id="SSF101898">
    <property type="entry name" value="NHL repeat"/>
    <property type="match status" value="1"/>
</dbReference>
<dbReference type="Proteomes" id="UP000271937">
    <property type="component" value="Unassembled WGS sequence"/>
</dbReference>
<comment type="caution">
    <text evidence="1">The sequence shown here is derived from an EMBL/GenBank/DDBJ whole genome shotgun (WGS) entry which is preliminary data.</text>
</comment>
<sequence>MKYYLPLFAIALVSCNGKSQEISSHTVKLKLKEASGVEISSASELIWVLEDSGNKNSIYGLNSDGKINKTIEIENAKNVDWEDLTSDKAGNLYIGDFGNNDNARKDLCIYKVDSKDLSQEIATASSKISFYYPEQTAFPPKKSGLFYDAESFFEHNGNFYIFTKNRSKGFDGSVFLYKIPNQTGNHKAVLLGKFQACNIYKHCAITSAAISPNGKTIALLSANKVWLLSDFSSDAFLNGKTEELTLPDATQKEGICFKDNETLLIVDEKDKKTGGNQYEFKISDLKSKS</sequence>
<dbReference type="EMBL" id="RQVR01000002">
    <property type="protein sequence ID" value="RRJ93662.1"/>
    <property type="molecule type" value="Genomic_DNA"/>
</dbReference>
<dbReference type="Gene3D" id="2.120.10.30">
    <property type="entry name" value="TolB, C-terminal domain"/>
    <property type="match status" value="1"/>
</dbReference>
<dbReference type="InterPro" id="IPR011042">
    <property type="entry name" value="6-blade_b-propeller_TolB-like"/>
</dbReference>
<reference evidence="1 2" key="1">
    <citation type="submission" date="2018-11" db="EMBL/GenBank/DDBJ databases">
        <title>Flavobacterium sp. nov., YIM 102600 draft genome.</title>
        <authorList>
            <person name="Li G."/>
            <person name="Jiang Y."/>
        </authorList>
    </citation>
    <scope>NUCLEOTIDE SEQUENCE [LARGE SCALE GENOMIC DNA]</scope>
    <source>
        <strain evidence="1 2">YIM 102600</strain>
    </source>
</reference>